<keyword evidence="3" id="KW-1185">Reference proteome</keyword>
<accession>A0A5B7HAU2</accession>
<dbReference type="Proteomes" id="UP000324222">
    <property type="component" value="Unassembled WGS sequence"/>
</dbReference>
<reference evidence="2 3" key="1">
    <citation type="submission" date="2019-05" db="EMBL/GenBank/DDBJ databases">
        <title>Another draft genome of Portunus trituberculatus and its Hox gene families provides insights of decapod evolution.</title>
        <authorList>
            <person name="Jeong J.-H."/>
            <person name="Song I."/>
            <person name="Kim S."/>
            <person name="Choi T."/>
            <person name="Kim D."/>
            <person name="Ryu S."/>
            <person name="Kim W."/>
        </authorList>
    </citation>
    <scope>NUCLEOTIDE SEQUENCE [LARGE SCALE GENOMIC DNA]</scope>
    <source>
        <tissue evidence="2">Muscle</tissue>
    </source>
</reference>
<evidence type="ECO:0000256" key="1">
    <source>
        <dbReference type="SAM" id="MobiDB-lite"/>
    </source>
</evidence>
<name>A0A5B7HAU2_PORTR</name>
<feature type="compositionally biased region" description="Low complexity" evidence="1">
    <location>
        <begin position="59"/>
        <end position="76"/>
    </location>
</feature>
<feature type="region of interest" description="Disordered" evidence="1">
    <location>
        <begin position="52"/>
        <end position="90"/>
    </location>
</feature>
<dbReference type="EMBL" id="VSRR010024720">
    <property type="protein sequence ID" value="MPC66417.1"/>
    <property type="molecule type" value="Genomic_DNA"/>
</dbReference>
<dbReference type="AlphaFoldDB" id="A0A5B7HAU2"/>
<evidence type="ECO:0000313" key="2">
    <source>
        <dbReference type="EMBL" id="MPC66417.1"/>
    </source>
</evidence>
<sequence>MKGTLKSGDLAEGVGRDSSKEALITWPSHNEGVPKPLPYYLPAIHYTTKNKALREDNIPSTPTLSSLPPQSSGKSSFHNTTSSGLAHYQQKGRSSKINILNILHSILL</sequence>
<organism evidence="2 3">
    <name type="scientific">Portunus trituberculatus</name>
    <name type="common">Swimming crab</name>
    <name type="synonym">Neptunus trituberculatus</name>
    <dbReference type="NCBI Taxonomy" id="210409"/>
    <lineage>
        <taxon>Eukaryota</taxon>
        <taxon>Metazoa</taxon>
        <taxon>Ecdysozoa</taxon>
        <taxon>Arthropoda</taxon>
        <taxon>Crustacea</taxon>
        <taxon>Multicrustacea</taxon>
        <taxon>Malacostraca</taxon>
        <taxon>Eumalacostraca</taxon>
        <taxon>Eucarida</taxon>
        <taxon>Decapoda</taxon>
        <taxon>Pleocyemata</taxon>
        <taxon>Brachyura</taxon>
        <taxon>Eubrachyura</taxon>
        <taxon>Portunoidea</taxon>
        <taxon>Portunidae</taxon>
        <taxon>Portuninae</taxon>
        <taxon>Portunus</taxon>
    </lineage>
</organism>
<evidence type="ECO:0000313" key="3">
    <source>
        <dbReference type="Proteomes" id="UP000324222"/>
    </source>
</evidence>
<comment type="caution">
    <text evidence="2">The sequence shown here is derived from an EMBL/GenBank/DDBJ whole genome shotgun (WGS) entry which is preliminary data.</text>
</comment>
<protein>
    <submittedName>
        <fullName evidence="2">Uncharacterized protein</fullName>
    </submittedName>
</protein>
<proteinExistence type="predicted"/>
<gene>
    <name evidence="2" type="ORF">E2C01_060564</name>
</gene>